<dbReference type="InParanoid" id="A0A0C2WJA0"/>
<feature type="non-terminal residue" evidence="3">
    <location>
        <position position="1"/>
    </location>
</feature>
<dbReference type="STRING" id="946122.A0A0C2WJA0"/>
<dbReference type="OrthoDB" id="3001772at2759"/>
<evidence type="ECO:0000259" key="2">
    <source>
        <dbReference type="Pfam" id="PF24883"/>
    </source>
</evidence>
<organism evidence="3 4">
    <name type="scientific">Amanita muscaria (strain Koide BX008)</name>
    <dbReference type="NCBI Taxonomy" id="946122"/>
    <lineage>
        <taxon>Eukaryota</taxon>
        <taxon>Fungi</taxon>
        <taxon>Dikarya</taxon>
        <taxon>Basidiomycota</taxon>
        <taxon>Agaricomycotina</taxon>
        <taxon>Agaricomycetes</taxon>
        <taxon>Agaricomycetidae</taxon>
        <taxon>Agaricales</taxon>
        <taxon>Pluteineae</taxon>
        <taxon>Amanitaceae</taxon>
        <taxon>Amanita</taxon>
    </lineage>
</organism>
<reference evidence="3 4" key="1">
    <citation type="submission" date="2014-04" db="EMBL/GenBank/DDBJ databases">
        <title>Evolutionary Origins and Diversification of the Mycorrhizal Mutualists.</title>
        <authorList>
            <consortium name="DOE Joint Genome Institute"/>
            <consortium name="Mycorrhizal Genomics Consortium"/>
            <person name="Kohler A."/>
            <person name="Kuo A."/>
            <person name="Nagy L.G."/>
            <person name="Floudas D."/>
            <person name="Copeland A."/>
            <person name="Barry K.W."/>
            <person name="Cichocki N."/>
            <person name="Veneault-Fourrey C."/>
            <person name="LaButti K."/>
            <person name="Lindquist E.A."/>
            <person name="Lipzen A."/>
            <person name="Lundell T."/>
            <person name="Morin E."/>
            <person name="Murat C."/>
            <person name="Riley R."/>
            <person name="Ohm R."/>
            <person name="Sun H."/>
            <person name="Tunlid A."/>
            <person name="Henrissat B."/>
            <person name="Grigoriev I.V."/>
            <person name="Hibbett D.S."/>
            <person name="Martin F."/>
        </authorList>
    </citation>
    <scope>NUCLEOTIDE SEQUENCE [LARGE SCALE GENOMIC DNA]</scope>
    <source>
        <strain evidence="3 4">Koide BX008</strain>
    </source>
</reference>
<dbReference type="HOGENOM" id="CLU_000288_6_8_1"/>
<evidence type="ECO:0000313" key="4">
    <source>
        <dbReference type="Proteomes" id="UP000054549"/>
    </source>
</evidence>
<dbReference type="AlphaFoldDB" id="A0A0C2WJA0"/>
<evidence type="ECO:0000313" key="3">
    <source>
        <dbReference type="EMBL" id="KIL56746.1"/>
    </source>
</evidence>
<gene>
    <name evidence="3" type="ORF">M378DRAFT_88872</name>
</gene>
<dbReference type="Gene3D" id="3.40.50.300">
    <property type="entry name" value="P-loop containing nucleotide triphosphate hydrolases"/>
    <property type="match status" value="1"/>
</dbReference>
<dbReference type="InterPro" id="IPR056884">
    <property type="entry name" value="NPHP3-like_N"/>
</dbReference>
<dbReference type="InterPro" id="IPR027417">
    <property type="entry name" value="P-loop_NTPase"/>
</dbReference>
<dbReference type="PANTHER" id="PTHR10039">
    <property type="entry name" value="AMELOGENIN"/>
    <property type="match status" value="1"/>
</dbReference>
<name>A0A0C2WJA0_AMAMK</name>
<feature type="domain" description="Nephrocystin 3-like N-terminal" evidence="2">
    <location>
        <begin position="12"/>
        <end position="99"/>
    </location>
</feature>
<sequence length="107" mass="11561">QCHPGTRETVRKAITKWASDMEASPLLWLYGPAGVGKSVIAKTMSANPSDQAQVAASFFFSTSSDKSAATLFPTLAWQLAKNVPATEQYIVAALKCNRLLTKSELDK</sequence>
<dbReference type="PANTHER" id="PTHR10039:SF17">
    <property type="entry name" value="FUNGAL STAND N-TERMINAL GOODBYE DOMAIN-CONTAINING PROTEIN-RELATED"/>
    <property type="match status" value="1"/>
</dbReference>
<dbReference type="EMBL" id="KN818402">
    <property type="protein sequence ID" value="KIL56746.1"/>
    <property type="molecule type" value="Genomic_DNA"/>
</dbReference>
<protein>
    <recommendedName>
        <fullName evidence="2">Nephrocystin 3-like N-terminal domain-containing protein</fullName>
    </recommendedName>
</protein>
<dbReference type="Proteomes" id="UP000054549">
    <property type="component" value="Unassembled WGS sequence"/>
</dbReference>
<accession>A0A0C2WJA0</accession>
<dbReference type="Pfam" id="PF24883">
    <property type="entry name" value="NPHP3_N"/>
    <property type="match status" value="1"/>
</dbReference>
<dbReference type="SUPFAM" id="SSF52540">
    <property type="entry name" value="P-loop containing nucleoside triphosphate hydrolases"/>
    <property type="match status" value="1"/>
</dbReference>
<evidence type="ECO:0000256" key="1">
    <source>
        <dbReference type="ARBA" id="ARBA00022737"/>
    </source>
</evidence>
<proteinExistence type="predicted"/>
<keyword evidence="4" id="KW-1185">Reference proteome</keyword>
<keyword evidence="1" id="KW-0677">Repeat</keyword>